<dbReference type="GO" id="GO:0008107">
    <property type="term" value="F:galactoside 2-alpha-L-fucosyltransferase activity"/>
    <property type="evidence" value="ECO:0007669"/>
    <property type="project" value="InterPro"/>
</dbReference>
<dbReference type="AlphaFoldDB" id="A0A9X2ZDQ2"/>
<keyword evidence="2" id="KW-0808">Transferase</keyword>
<accession>A0A9X2ZDQ2</accession>
<evidence type="ECO:0000256" key="2">
    <source>
        <dbReference type="ARBA" id="ARBA00022679"/>
    </source>
</evidence>
<dbReference type="PANTHER" id="PTHR11927:SF9">
    <property type="entry name" value="L-FUCOSYLTRANSFERASE"/>
    <property type="match status" value="1"/>
</dbReference>
<sequence>MITFSKLEKKGHLGNQLFQIASTLGIAIKNNQEFCYPKWSYNASFTKSLPLIQNLEWIALKEKQFHYDVVELDTKNYDLEGWFQSEKYFDIDSAKSYFQFKSSLLTNLKIKYKDAFAKKNILISIRRGDFVDHPDYFQLPIQYYIHALISNFPDWSKSSLIILSDDIEYCKYHFSFLENAYFANQLSAIEQLALSSMCDDFIISNSTFSWWCAWLGEKVDSKVIRPLHYFTESKRKVDNDQDYFPERWQVFNHLNLKLDLENTQIVLTKENLILEKYLQCNFNFINQNAILKLDATKQVDFERNGITLIINDCVLPPFLIYVTKTSLENSVGYVKGSFFNISKYLDQNLFQKQFDYGLFAKILNKKNSEKKTKKIGFVLIRKNQEKIKALNKNFENLDFEKLGFRTFCSFAGKIKGFLECKYYLKVQMRKTKVFVKTKIKNIIKPKK</sequence>
<dbReference type="GO" id="GO:0016020">
    <property type="term" value="C:membrane"/>
    <property type="evidence" value="ECO:0007669"/>
    <property type="project" value="InterPro"/>
</dbReference>
<dbReference type="PANTHER" id="PTHR11927">
    <property type="entry name" value="GALACTOSIDE 2-L-FUCOSYLTRANSFERASE"/>
    <property type="match status" value="1"/>
</dbReference>
<gene>
    <name evidence="3" type="ORF">OIU83_07365</name>
</gene>
<organism evidence="3 4">
    <name type="scientific">Flavobacterium shii</name>
    <dbReference type="NCBI Taxonomy" id="2987687"/>
    <lineage>
        <taxon>Bacteria</taxon>
        <taxon>Pseudomonadati</taxon>
        <taxon>Bacteroidota</taxon>
        <taxon>Flavobacteriia</taxon>
        <taxon>Flavobacteriales</taxon>
        <taxon>Flavobacteriaceae</taxon>
        <taxon>Flavobacterium</taxon>
    </lineage>
</organism>
<evidence type="ECO:0000256" key="1">
    <source>
        <dbReference type="ARBA" id="ARBA00022676"/>
    </source>
</evidence>
<dbReference type="GO" id="GO:0005975">
    <property type="term" value="P:carbohydrate metabolic process"/>
    <property type="evidence" value="ECO:0007669"/>
    <property type="project" value="InterPro"/>
</dbReference>
<dbReference type="EMBL" id="JAOZEW010000005">
    <property type="protein sequence ID" value="MCV9927465.1"/>
    <property type="molecule type" value="Genomic_DNA"/>
</dbReference>
<keyword evidence="4" id="KW-1185">Reference proteome</keyword>
<proteinExistence type="predicted"/>
<dbReference type="Proteomes" id="UP001151079">
    <property type="component" value="Unassembled WGS sequence"/>
</dbReference>
<keyword evidence="1" id="KW-0328">Glycosyltransferase</keyword>
<protein>
    <submittedName>
        <fullName evidence="3">Alpha-1,2-fucosyltransferase</fullName>
    </submittedName>
</protein>
<comment type="caution">
    <text evidence="3">The sequence shown here is derived from an EMBL/GenBank/DDBJ whole genome shotgun (WGS) entry which is preliminary data.</text>
</comment>
<reference evidence="3" key="1">
    <citation type="submission" date="2022-10" db="EMBL/GenBank/DDBJ databases">
        <title>Two novel species of Flavobacterium.</title>
        <authorList>
            <person name="Liu Q."/>
            <person name="Xin Y.-H."/>
        </authorList>
    </citation>
    <scope>NUCLEOTIDE SEQUENCE</scope>
    <source>
        <strain evidence="3">LS1R49</strain>
    </source>
</reference>
<dbReference type="CDD" id="cd11301">
    <property type="entry name" value="Fut1_Fut2_like"/>
    <property type="match status" value="1"/>
</dbReference>
<evidence type="ECO:0000313" key="3">
    <source>
        <dbReference type="EMBL" id="MCV9927465.1"/>
    </source>
</evidence>
<evidence type="ECO:0000313" key="4">
    <source>
        <dbReference type="Proteomes" id="UP001151079"/>
    </source>
</evidence>
<dbReference type="Pfam" id="PF01531">
    <property type="entry name" value="Glyco_transf_11"/>
    <property type="match status" value="1"/>
</dbReference>
<dbReference type="RefSeq" id="WP_264205603.1">
    <property type="nucleotide sequence ID" value="NZ_JAOZEW010000005.1"/>
</dbReference>
<dbReference type="InterPro" id="IPR002516">
    <property type="entry name" value="Glyco_trans_11"/>
</dbReference>
<name>A0A9X2ZDQ2_9FLAO</name>